<keyword evidence="2 7" id="KW-0436">Ligase</keyword>
<protein>
    <recommendedName>
        <fullName evidence="7">Methionine--tRNA ligase</fullName>
        <ecNumber evidence="7">6.1.1.10</ecNumber>
    </recommendedName>
    <alternativeName>
        <fullName evidence="7">Methionyl-tRNA synthetase</fullName>
        <shortName evidence="7">MetRS</shortName>
    </alternativeName>
</protein>
<dbReference type="NCBIfam" id="TIGR00398">
    <property type="entry name" value="metG"/>
    <property type="match status" value="1"/>
</dbReference>
<dbReference type="HAMAP" id="MF_01228">
    <property type="entry name" value="Met_tRNA_synth_type2"/>
    <property type="match status" value="1"/>
</dbReference>
<dbReference type="Gene3D" id="2.170.220.10">
    <property type="match status" value="1"/>
</dbReference>
<accession>A0ABP4TI86</accession>
<keyword evidence="7" id="KW-0479">Metal-binding</keyword>
<comment type="caution">
    <text evidence="9">The sequence shown here is derived from an EMBL/GenBank/DDBJ whole genome shotgun (WGS) entry which is preliminary data.</text>
</comment>
<feature type="binding site" evidence="7">
    <location>
        <position position="135"/>
    </location>
    <ligand>
        <name>Zn(2+)</name>
        <dbReference type="ChEBI" id="CHEBI:29105"/>
    </ligand>
</feature>
<dbReference type="Pfam" id="PF09334">
    <property type="entry name" value="tRNA-synt_1g"/>
    <property type="match status" value="2"/>
</dbReference>
<keyword evidence="5 7" id="KW-0648">Protein biosynthesis</keyword>
<feature type="domain" description="Methionyl/Leucyl tRNA synthetase" evidence="8">
    <location>
        <begin position="13"/>
        <end position="144"/>
    </location>
</feature>
<dbReference type="NCBIfam" id="NF008900">
    <property type="entry name" value="PRK12267.1"/>
    <property type="match status" value="1"/>
</dbReference>
<reference evidence="10" key="1">
    <citation type="journal article" date="2019" name="Int. J. Syst. Evol. Microbiol.">
        <title>The Global Catalogue of Microorganisms (GCM) 10K type strain sequencing project: providing services to taxonomists for standard genome sequencing and annotation.</title>
        <authorList>
            <consortium name="The Broad Institute Genomics Platform"/>
            <consortium name="The Broad Institute Genome Sequencing Center for Infectious Disease"/>
            <person name="Wu L."/>
            <person name="Ma J."/>
        </authorList>
    </citation>
    <scope>NUCLEOTIDE SEQUENCE [LARGE SCALE GENOMIC DNA]</scope>
    <source>
        <strain evidence="10">JCM 14718</strain>
    </source>
</reference>
<dbReference type="InterPro" id="IPR015413">
    <property type="entry name" value="Methionyl/Leucyl_tRNA_Synth"/>
</dbReference>
<keyword evidence="7" id="KW-0963">Cytoplasm</keyword>
<evidence type="ECO:0000313" key="9">
    <source>
        <dbReference type="EMBL" id="GAA1688632.1"/>
    </source>
</evidence>
<evidence type="ECO:0000256" key="5">
    <source>
        <dbReference type="ARBA" id="ARBA00022917"/>
    </source>
</evidence>
<feature type="binding site" evidence="7">
    <location>
        <position position="162"/>
    </location>
    <ligand>
        <name>Zn(2+)</name>
        <dbReference type="ChEBI" id="CHEBI:29105"/>
    </ligand>
</feature>
<dbReference type="Proteomes" id="UP001500618">
    <property type="component" value="Unassembled WGS sequence"/>
</dbReference>
<comment type="function">
    <text evidence="1 7">Is required not only for elongation of protein synthesis but also for the initiation of all mRNA translation through initiator tRNA(fMet) aminoacylation.</text>
</comment>
<dbReference type="PRINTS" id="PR01041">
    <property type="entry name" value="TRNASYNTHMET"/>
</dbReference>
<name>A0ABP4TI86_9ACTN</name>
<dbReference type="Gene3D" id="3.40.50.620">
    <property type="entry name" value="HUPs"/>
    <property type="match status" value="1"/>
</dbReference>
<comment type="caution">
    <text evidence="7">Lacks conserved residue(s) required for the propagation of feature annotation.</text>
</comment>
<dbReference type="CDD" id="cd00814">
    <property type="entry name" value="MetRS_core"/>
    <property type="match status" value="1"/>
</dbReference>
<dbReference type="SUPFAM" id="SSF47323">
    <property type="entry name" value="Anticodon-binding domain of a subclass of class I aminoacyl-tRNA synthetases"/>
    <property type="match status" value="1"/>
</dbReference>
<evidence type="ECO:0000256" key="4">
    <source>
        <dbReference type="ARBA" id="ARBA00022840"/>
    </source>
</evidence>
<keyword evidence="6 7" id="KW-0030">Aminoacyl-tRNA synthetase</keyword>
<evidence type="ECO:0000313" key="10">
    <source>
        <dbReference type="Proteomes" id="UP001500618"/>
    </source>
</evidence>
<feature type="domain" description="Methionyl/Leucyl tRNA synthetase" evidence="8">
    <location>
        <begin position="159"/>
        <end position="373"/>
    </location>
</feature>
<evidence type="ECO:0000256" key="3">
    <source>
        <dbReference type="ARBA" id="ARBA00022741"/>
    </source>
</evidence>
<evidence type="ECO:0000256" key="1">
    <source>
        <dbReference type="ARBA" id="ARBA00003314"/>
    </source>
</evidence>
<evidence type="ECO:0000256" key="2">
    <source>
        <dbReference type="ARBA" id="ARBA00022598"/>
    </source>
</evidence>
<keyword evidence="10" id="KW-1185">Reference proteome</keyword>
<organism evidence="9 10">
    <name type="scientific">Fodinicola feengrottensis</name>
    <dbReference type="NCBI Taxonomy" id="435914"/>
    <lineage>
        <taxon>Bacteria</taxon>
        <taxon>Bacillati</taxon>
        <taxon>Actinomycetota</taxon>
        <taxon>Actinomycetes</taxon>
        <taxon>Mycobacteriales</taxon>
        <taxon>Fodinicola</taxon>
    </lineage>
</organism>
<dbReference type="InterPro" id="IPR014758">
    <property type="entry name" value="Met-tRNA_synth"/>
</dbReference>
<dbReference type="InterPro" id="IPR023457">
    <property type="entry name" value="Met-tRNA_synth_2"/>
</dbReference>
<keyword evidence="7" id="KW-0862">Zinc</keyword>
<comment type="cofactor">
    <cofactor evidence="7">
        <name>Zn(2+)</name>
        <dbReference type="ChEBI" id="CHEBI:29105"/>
    </cofactor>
    <text evidence="7">Binds 1 zinc ion per subunit.</text>
</comment>
<dbReference type="EMBL" id="BAAANY010000015">
    <property type="protein sequence ID" value="GAA1688632.1"/>
    <property type="molecule type" value="Genomic_DNA"/>
</dbReference>
<comment type="subcellular location">
    <subcellularLocation>
        <location evidence="7">Cytoplasm</location>
    </subcellularLocation>
</comment>
<evidence type="ECO:0000256" key="6">
    <source>
        <dbReference type="ARBA" id="ARBA00023146"/>
    </source>
</evidence>
<dbReference type="PANTHER" id="PTHR43326">
    <property type="entry name" value="METHIONYL-TRNA SYNTHETASE"/>
    <property type="match status" value="1"/>
</dbReference>
<dbReference type="InterPro" id="IPR041872">
    <property type="entry name" value="Anticodon_Met"/>
</dbReference>
<sequence length="518" mass="57640">MSAPAEATGNEKFYVTTPIYYVNDAPHIGHAYTTVNADALARWHRLLGDDVMFLTGTDEHGLKMQRAADANGITPQEQADRTSDRYREAWKLLGISYDDFIRTTEPRHIDAVQKLLSKVKDNGYITKGTYDGLYCVSCEAYYVEADLLPNPDPNGLGLCPIHHRPVELFKEENWFFELSKFTQPLLDWYAAHPDVVLPESKRNEALGIIKQGLEDVSISRSSISWGVPIPWDRDQVFYVWYDALINYATAVGYGTDEEKFNAWWPHVHHLLGKDILRFHCVYWPAMLLAAGETPPHRLSVHGFLLVGGEKMSKTALNQIAPADLVEDFGVDGFRYHFLRDNSFGPDGDFSYEGMISRYNADLANNYGNLLARVSTVVGKKCDGIGPAPRPDSPLAQVARDSYANAAKAWEAVQPSIALEHTWRLIRETNALLESTEPWKLEPGEEVSAVLGDALEALRIVSVLAYPAIPTAAEEVWRRIGLSGSPADVRLPAAAGWGQYPGGLPVEKGTPLFPRIKAS</sequence>
<dbReference type="GO" id="GO:0016874">
    <property type="term" value="F:ligase activity"/>
    <property type="evidence" value="ECO:0007669"/>
    <property type="project" value="UniProtKB-KW"/>
</dbReference>
<dbReference type="InterPro" id="IPR009080">
    <property type="entry name" value="tRNAsynth_Ia_anticodon-bd"/>
</dbReference>
<comment type="catalytic activity">
    <reaction evidence="7">
        <text>tRNA(Met) + L-methionine + ATP = L-methionyl-tRNA(Met) + AMP + diphosphate</text>
        <dbReference type="Rhea" id="RHEA:13481"/>
        <dbReference type="Rhea" id="RHEA-COMP:9667"/>
        <dbReference type="Rhea" id="RHEA-COMP:9698"/>
        <dbReference type="ChEBI" id="CHEBI:30616"/>
        <dbReference type="ChEBI" id="CHEBI:33019"/>
        <dbReference type="ChEBI" id="CHEBI:57844"/>
        <dbReference type="ChEBI" id="CHEBI:78442"/>
        <dbReference type="ChEBI" id="CHEBI:78530"/>
        <dbReference type="ChEBI" id="CHEBI:456215"/>
        <dbReference type="EC" id="6.1.1.10"/>
    </reaction>
</comment>
<gene>
    <name evidence="7 9" type="primary">metG</name>
    <name evidence="9" type="ORF">GCM10009765_42620</name>
</gene>
<dbReference type="PANTHER" id="PTHR43326:SF1">
    <property type="entry name" value="METHIONINE--TRNA LIGASE, MITOCHONDRIAL"/>
    <property type="match status" value="1"/>
</dbReference>
<dbReference type="CDD" id="cd07957">
    <property type="entry name" value="Anticodon_Ia_Met"/>
    <property type="match status" value="1"/>
</dbReference>
<evidence type="ECO:0000259" key="8">
    <source>
        <dbReference type="Pfam" id="PF09334"/>
    </source>
</evidence>
<feature type="short sequence motif" description="'HIGH' region" evidence="7">
    <location>
        <begin position="20"/>
        <end position="30"/>
    </location>
</feature>
<dbReference type="EC" id="6.1.1.10" evidence="7"/>
<dbReference type="InterPro" id="IPR033911">
    <property type="entry name" value="MetRS_core"/>
</dbReference>
<comment type="similarity">
    <text evidence="7">Belongs to the class-I aminoacyl-tRNA synthetase family. MetG type 2A subfamily.</text>
</comment>
<dbReference type="InterPro" id="IPR014729">
    <property type="entry name" value="Rossmann-like_a/b/a_fold"/>
</dbReference>
<dbReference type="RefSeq" id="WP_344312044.1">
    <property type="nucleotide sequence ID" value="NZ_BAAANY010000015.1"/>
</dbReference>
<feature type="binding site" evidence="7">
    <location>
        <position position="159"/>
    </location>
    <ligand>
        <name>Zn(2+)</name>
        <dbReference type="ChEBI" id="CHEBI:29105"/>
    </ligand>
</feature>
<keyword evidence="3 7" id="KW-0547">Nucleotide-binding</keyword>
<feature type="binding site" evidence="7">
    <location>
        <position position="138"/>
    </location>
    <ligand>
        <name>Zn(2+)</name>
        <dbReference type="ChEBI" id="CHEBI:29105"/>
    </ligand>
</feature>
<comment type="subunit">
    <text evidence="7">Monomer.</text>
</comment>
<evidence type="ECO:0000256" key="7">
    <source>
        <dbReference type="HAMAP-Rule" id="MF_01228"/>
    </source>
</evidence>
<dbReference type="SUPFAM" id="SSF52374">
    <property type="entry name" value="Nucleotidylyl transferase"/>
    <property type="match status" value="1"/>
</dbReference>
<feature type="short sequence motif" description="'KMSKS' region" evidence="7">
    <location>
        <begin position="310"/>
        <end position="314"/>
    </location>
</feature>
<dbReference type="Gene3D" id="1.10.730.10">
    <property type="entry name" value="Isoleucyl-tRNA Synthetase, Domain 1"/>
    <property type="match status" value="1"/>
</dbReference>
<proteinExistence type="inferred from homology"/>
<keyword evidence="4 7" id="KW-0067">ATP-binding</keyword>